<dbReference type="RefSeq" id="XP_033675932.1">
    <property type="nucleotide sequence ID" value="XM_033820434.1"/>
</dbReference>
<feature type="region of interest" description="Disordered" evidence="2">
    <location>
        <begin position="227"/>
        <end position="297"/>
    </location>
</feature>
<feature type="compositionally biased region" description="Basic and acidic residues" evidence="2">
    <location>
        <begin position="622"/>
        <end position="633"/>
    </location>
</feature>
<feature type="region of interest" description="Disordered" evidence="2">
    <location>
        <begin position="324"/>
        <end position="370"/>
    </location>
</feature>
<protein>
    <submittedName>
        <fullName evidence="3">Uncharacterized protein</fullName>
    </submittedName>
</protein>
<feature type="region of interest" description="Disordered" evidence="2">
    <location>
        <begin position="72"/>
        <end position="99"/>
    </location>
</feature>
<feature type="region of interest" description="Disordered" evidence="2">
    <location>
        <begin position="158"/>
        <end position="196"/>
    </location>
</feature>
<feature type="coiled-coil region" evidence="1">
    <location>
        <begin position="493"/>
        <end position="524"/>
    </location>
</feature>
<evidence type="ECO:0000313" key="3">
    <source>
        <dbReference type="EMBL" id="KAF2240928.1"/>
    </source>
</evidence>
<feature type="compositionally biased region" description="Basic and acidic residues" evidence="2">
    <location>
        <begin position="1"/>
        <end position="22"/>
    </location>
</feature>
<feature type="region of interest" description="Disordered" evidence="2">
    <location>
        <begin position="619"/>
        <end position="645"/>
    </location>
</feature>
<name>A0A6A6HT30_9PLEO</name>
<proteinExistence type="predicted"/>
<accession>A0A6A6HT30</accession>
<dbReference type="GeneID" id="54573764"/>
<dbReference type="EMBL" id="ML987214">
    <property type="protein sequence ID" value="KAF2240928.1"/>
    <property type="molecule type" value="Genomic_DNA"/>
</dbReference>
<dbReference type="AlphaFoldDB" id="A0A6A6HT30"/>
<gene>
    <name evidence="3" type="ORF">BU26DRAFT_184555</name>
</gene>
<keyword evidence="1" id="KW-0175">Coiled coil</keyword>
<feature type="region of interest" description="Disordered" evidence="2">
    <location>
        <begin position="1"/>
        <end position="60"/>
    </location>
</feature>
<evidence type="ECO:0000313" key="4">
    <source>
        <dbReference type="Proteomes" id="UP000800094"/>
    </source>
</evidence>
<dbReference type="OrthoDB" id="3801492at2759"/>
<evidence type="ECO:0000256" key="1">
    <source>
        <dbReference type="SAM" id="Coils"/>
    </source>
</evidence>
<evidence type="ECO:0000256" key="2">
    <source>
        <dbReference type="SAM" id="MobiDB-lite"/>
    </source>
</evidence>
<organism evidence="3 4">
    <name type="scientific">Trematosphaeria pertusa</name>
    <dbReference type="NCBI Taxonomy" id="390896"/>
    <lineage>
        <taxon>Eukaryota</taxon>
        <taxon>Fungi</taxon>
        <taxon>Dikarya</taxon>
        <taxon>Ascomycota</taxon>
        <taxon>Pezizomycotina</taxon>
        <taxon>Dothideomycetes</taxon>
        <taxon>Pleosporomycetidae</taxon>
        <taxon>Pleosporales</taxon>
        <taxon>Massarineae</taxon>
        <taxon>Trematosphaeriaceae</taxon>
        <taxon>Trematosphaeria</taxon>
    </lineage>
</organism>
<keyword evidence="4" id="KW-1185">Reference proteome</keyword>
<feature type="compositionally biased region" description="Basic residues" evidence="2">
    <location>
        <begin position="83"/>
        <end position="96"/>
    </location>
</feature>
<reference evidence="3" key="1">
    <citation type="journal article" date="2020" name="Stud. Mycol.">
        <title>101 Dothideomycetes genomes: a test case for predicting lifestyles and emergence of pathogens.</title>
        <authorList>
            <person name="Haridas S."/>
            <person name="Albert R."/>
            <person name="Binder M."/>
            <person name="Bloem J."/>
            <person name="Labutti K."/>
            <person name="Salamov A."/>
            <person name="Andreopoulos B."/>
            <person name="Baker S."/>
            <person name="Barry K."/>
            <person name="Bills G."/>
            <person name="Bluhm B."/>
            <person name="Cannon C."/>
            <person name="Castanera R."/>
            <person name="Culley D."/>
            <person name="Daum C."/>
            <person name="Ezra D."/>
            <person name="Gonzalez J."/>
            <person name="Henrissat B."/>
            <person name="Kuo A."/>
            <person name="Liang C."/>
            <person name="Lipzen A."/>
            <person name="Lutzoni F."/>
            <person name="Magnuson J."/>
            <person name="Mondo S."/>
            <person name="Nolan M."/>
            <person name="Ohm R."/>
            <person name="Pangilinan J."/>
            <person name="Park H.-J."/>
            <person name="Ramirez L."/>
            <person name="Alfaro M."/>
            <person name="Sun H."/>
            <person name="Tritt A."/>
            <person name="Yoshinaga Y."/>
            <person name="Zwiers L.-H."/>
            <person name="Turgeon B."/>
            <person name="Goodwin S."/>
            <person name="Spatafora J."/>
            <person name="Crous P."/>
            <person name="Grigoriev I."/>
        </authorList>
    </citation>
    <scope>NUCLEOTIDE SEQUENCE</scope>
    <source>
        <strain evidence="3">CBS 122368</strain>
    </source>
</reference>
<dbReference type="Proteomes" id="UP000800094">
    <property type="component" value="Unassembled WGS sequence"/>
</dbReference>
<sequence length="645" mass="72709">MVNDERVGRRRSQSDDIDRQDAVSDSGTRAPIAAANPRQRISPRPPVPSASAEPAQDTARRLDARSLPAVLEDSNAGGSWSQSRRRSHSPPIRRKLALSPHIASIHERLQTRIDSVRADAPHPDRLRRELTERFVRDRNGVRRVDHEFKVDTLSEERKHPWERNQDGHGLQHRRDKNGQIRAYKQRARGASGDEELDNDARIRLSAEDLEALEIGENGMELNGTLLQTEADDTSPRPATERASRDATNPIPTISIDGRSLQGSESLPPQPQAVHISGGRSPSYDARDSSPSHRGPSHLPAHVSAFEYAMSPFLRAHPRYLACLQPPSPSSESSFTFGPASPRRRPPDPDEISVNTDELRPSTPPADGIPPIVEHKKSLRVRIKVLRIRVALMRCAVLARAAWELEHNPWKSETAVYREYSKMGKIADGALDLARELKSDGLQARCLYWKGRACGGKRYWDEAVPAFRQAELLDTREDDAGEGEAQCRLTRTERQDLKFLLESAKARAENEKEERELRYRRDEERAWQRADLLGRGFEEVVQWSRSPPWHPDMERIMQGWMAERGGHGQEEGADVANSGGEDEEAGGIVWNAEAQEQWVLRPLTREERWYIENGGRISKRMGKRDPRAMDDRDSTGLGVADVCVKP</sequence>